<dbReference type="EMBL" id="LNXY01000020">
    <property type="protein sequence ID" value="KTC87896.1"/>
    <property type="molecule type" value="Genomic_DNA"/>
</dbReference>
<dbReference type="PATRIC" id="fig|1212489.4.peg.1603"/>
<dbReference type="OrthoDB" id="5645725at2"/>
<dbReference type="STRING" id="1212489.Ldro_1515"/>
<dbReference type="InterPro" id="IPR038346">
    <property type="entry name" value="DrrA_PI4P-bd_sf"/>
</dbReference>
<keyword evidence="2" id="KW-1185">Reference proteome</keyword>
<name>A0A0W0SX47_9GAMM</name>
<sequence>MTYRLKSVRQYASNIVGLARPLDVKVSEKWSYKQHKEQVDLFLDALRKQENQANLIKYALAVEHLAAFLHARNEKCSSTENDAITQYVDVLKVTYKKLNPNGKFYAPNPIGNPVPLGHGFADGTKAVMINAKLKATAPKKGGIRGFLNLDSDDEFLQEEVVGDFLDSPEIGKLKEYLEYLRNDPRDHSFLCCVDLRVNKVKPLEDLIKKLEGQQTKEQLIEVLQEFYAGKNKIIENDQGTWTKSDYEVLNTGQGWFTRLFSPLVRTTTISLIDNFAISLGFDPELTQAMNQELGMQHN</sequence>
<dbReference type="Proteomes" id="UP000054736">
    <property type="component" value="Unassembled WGS sequence"/>
</dbReference>
<protein>
    <submittedName>
        <fullName evidence="1">Uncharacterized protein</fullName>
    </submittedName>
</protein>
<evidence type="ECO:0000313" key="1">
    <source>
        <dbReference type="EMBL" id="KTC87896.1"/>
    </source>
</evidence>
<dbReference type="AlphaFoldDB" id="A0A0W0SX47"/>
<evidence type="ECO:0000313" key="2">
    <source>
        <dbReference type="Proteomes" id="UP000054736"/>
    </source>
</evidence>
<dbReference type="RefSeq" id="WP_058495805.1">
    <property type="nucleotide sequence ID" value="NZ_CAAAIU010000002.1"/>
</dbReference>
<comment type="caution">
    <text evidence="1">The sequence shown here is derived from an EMBL/GenBank/DDBJ whole genome shotgun (WGS) entry which is preliminary data.</text>
</comment>
<gene>
    <name evidence="1" type="ORF">Ldro_1515</name>
</gene>
<reference evidence="1 2" key="1">
    <citation type="submission" date="2015-11" db="EMBL/GenBank/DDBJ databases">
        <title>Genomic analysis of 38 Legionella species identifies large and diverse effector repertoires.</title>
        <authorList>
            <person name="Burstein D."/>
            <person name="Amaro F."/>
            <person name="Zusman T."/>
            <person name="Lifshitz Z."/>
            <person name="Cohen O."/>
            <person name="Gilbert J.A."/>
            <person name="Pupko T."/>
            <person name="Shuman H.A."/>
            <person name="Segal G."/>
        </authorList>
    </citation>
    <scope>NUCLEOTIDE SEQUENCE [LARGE SCALE GENOMIC DNA]</scope>
    <source>
        <strain evidence="1 2">ATCC 700990</strain>
    </source>
</reference>
<accession>A0A0W0SX47</accession>
<proteinExistence type="predicted"/>
<dbReference type="Gene3D" id="1.20.1280.280">
    <property type="match status" value="1"/>
</dbReference>
<organism evidence="1 2">
    <name type="scientific">Legionella drozanskii LLAP-1</name>
    <dbReference type="NCBI Taxonomy" id="1212489"/>
    <lineage>
        <taxon>Bacteria</taxon>
        <taxon>Pseudomonadati</taxon>
        <taxon>Pseudomonadota</taxon>
        <taxon>Gammaproteobacteria</taxon>
        <taxon>Legionellales</taxon>
        <taxon>Legionellaceae</taxon>
        <taxon>Legionella</taxon>
    </lineage>
</organism>